<gene>
    <name evidence="2" type="ORF">S1361_37655</name>
</gene>
<evidence type="ECO:0000256" key="1">
    <source>
        <dbReference type="SAM" id="MobiDB-lite"/>
    </source>
</evidence>
<feature type="region of interest" description="Disordered" evidence="1">
    <location>
        <begin position="91"/>
        <end position="293"/>
    </location>
</feature>
<dbReference type="EMBL" id="CP071839">
    <property type="protein sequence ID" value="QTE03123.1"/>
    <property type="molecule type" value="Genomic_DNA"/>
</dbReference>
<feature type="compositionally biased region" description="Polar residues" evidence="1">
    <location>
        <begin position="1"/>
        <end position="11"/>
    </location>
</feature>
<keyword evidence="3" id="KW-1185">Reference proteome</keyword>
<dbReference type="Proteomes" id="UP000663908">
    <property type="component" value="Chromosome"/>
</dbReference>
<reference evidence="2 3" key="1">
    <citation type="submission" date="2021-03" db="EMBL/GenBank/DDBJ databases">
        <title>Complete genome sequence of Streptomyces cyanogenus S136, producer of anticancer angucycline landomycin A.</title>
        <authorList>
            <person name="Hrab P."/>
            <person name="Ruckert C."/>
            <person name="Busche T."/>
            <person name="Ostash I."/>
            <person name="Kalinowski J."/>
            <person name="Fedorenko V."/>
            <person name="Yushchuk O."/>
            <person name="Ostash B."/>
        </authorList>
    </citation>
    <scope>NUCLEOTIDE SEQUENCE [LARGE SCALE GENOMIC DNA]</scope>
    <source>
        <strain evidence="2 3">S136</strain>
    </source>
</reference>
<feature type="compositionally biased region" description="Basic residues" evidence="1">
    <location>
        <begin position="270"/>
        <end position="293"/>
    </location>
</feature>
<protein>
    <submittedName>
        <fullName evidence="2">Uncharacterized protein</fullName>
    </submittedName>
</protein>
<feature type="compositionally biased region" description="Basic residues" evidence="1">
    <location>
        <begin position="219"/>
        <end position="239"/>
    </location>
</feature>
<proteinExistence type="predicted"/>
<name>A0ABX7U3K6_STRCY</name>
<feature type="compositionally biased region" description="Basic residues" evidence="1">
    <location>
        <begin position="117"/>
        <end position="126"/>
    </location>
</feature>
<feature type="compositionally biased region" description="Low complexity" evidence="1">
    <location>
        <begin position="147"/>
        <end position="169"/>
    </location>
</feature>
<evidence type="ECO:0000313" key="3">
    <source>
        <dbReference type="Proteomes" id="UP000663908"/>
    </source>
</evidence>
<evidence type="ECO:0000313" key="2">
    <source>
        <dbReference type="EMBL" id="QTE03123.1"/>
    </source>
</evidence>
<organism evidence="2 3">
    <name type="scientific">Streptomyces cyanogenus</name>
    <dbReference type="NCBI Taxonomy" id="80860"/>
    <lineage>
        <taxon>Bacteria</taxon>
        <taxon>Bacillati</taxon>
        <taxon>Actinomycetota</taxon>
        <taxon>Actinomycetes</taxon>
        <taxon>Kitasatosporales</taxon>
        <taxon>Streptomycetaceae</taxon>
        <taxon>Streptomyces</taxon>
    </lineage>
</organism>
<feature type="compositionally biased region" description="Low complexity" evidence="1">
    <location>
        <begin position="192"/>
        <end position="203"/>
    </location>
</feature>
<feature type="region of interest" description="Disordered" evidence="1">
    <location>
        <begin position="1"/>
        <end position="25"/>
    </location>
</feature>
<sequence length="306" mass="32772">MEPSGGSSANARTGRLHAGPSTRLADTTTPAHAILTWAIVIPNGSEPIPNTRRSCTAAHPMMSWTSGTPPSKNAVPLPSWARRYNTGRNRGLLLPAGAPHHIPSARKANYSDPTRTAFRRNGKKNRQPGPRDKPQTRAPPRRCGPASRSRSTPPAWTSSPSSTTAARPDPNSPSPSTSPPAQSSPAGHRTSPPVAGRAGRAPGRCGGPAGRPARDDRRRPRQAFRAGRRPGLKANHHRCGGPVWGSMRSSSKTSPGGRPPTARAWWWPGGRRRGRPSSRCPRRRCRPARGRGGGRAHRPLLIVFLS</sequence>
<accession>A0ABX7U3K6</accession>